<dbReference type="GO" id="GO:0051287">
    <property type="term" value="F:NAD binding"/>
    <property type="evidence" value="ECO:0007669"/>
    <property type="project" value="InterPro"/>
</dbReference>
<dbReference type="Pfam" id="PF00346">
    <property type="entry name" value="Complex1_49kDa"/>
    <property type="match status" value="2"/>
</dbReference>
<dbReference type="EMBL" id="BART01000162">
    <property type="protein sequence ID" value="GAG66260.1"/>
    <property type="molecule type" value="Genomic_DNA"/>
</dbReference>
<reference evidence="2" key="1">
    <citation type="journal article" date="2014" name="Front. Microbiol.">
        <title>High frequency of phylogenetically diverse reductive dehalogenase-homologous genes in deep subseafloor sedimentary metagenomes.</title>
        <authorList>
            <person name="Kawai M."/>
            <person name="Futagami T."/>
            <person name="Toyoda A."/>
            <person name="Takaki Y."/>
            <person name="Nishi S."/>
            <person name="Hori S."/>
            <person name="Arai W."/>
            <person name="Tsubouchi T."/>
            <person name="Morono Y."/>
            <person name="Uchiyama I."/>
            <person name="Ito T."/>
            <person name="Fujiyama A."/>
            <person name="Inagaki F."/>
            <person name="Takami H."/>
        </authorList>
    </citation>
    <scope>NUCLEOTIDE SEQUENCE</scope>
    <source>
        <strain evidence="2">Expedition CK06-06</strain>
    </source>
</reference>
<dbReference type="PANTHER" id="PTHR11993:SF10">
    <property type="entry name" value="NADH DEHYDROGENASE [UBIQUINONE] IRON-SULFUR PROTEIN 2, MITOCHONDRIAL"/>
    <property type="match status" value="1"/>
</dbReference>
<accession>X0ZA18</accession>
<feature type="domain" description="NADH-quinone oxidoreductase subunit D" evidence="1">
    <location>
        <begin position="188"/>
        <end position="256"/>
    </location>
</feature>
<dbReference type="InterPro" id="IPR001135">
    <property type="entry name" value="NADH_Q_OxRdtase_suD"/>
</dbReference>
<evidence type="ECO:0000313" key="2">
    <source>
        <dbReference type="EMBL" id="GAG66260.1"/>
    </source>
</evidence>
<dbReference type="SUPFAM" id="SSF56762">
    <property type="entry name" value="HydB/Nqo4-like"/>
    <property type="match status" value="1"/>
</dbReference>
<sequence>SSHILFLTKLANALGMNMPLHYCLREREEILHLIEVATGSRLTPNFVRVGGIKSDLSMQFFDKLKEMLKGFRKKVHEIRVFFLENELVVNRLNNLGILVKEDAIKLAISGPNLRALGVSRDIRKNDNYEIYDEFNFKVPIGDRGDSLDRCMVRIEEIEQSISIISQALYKVPEGKIRTYGVVNTHLTENIYSHVECPHGELGMNISVSEGRIAKLSIKGPSYNNLFAFSKAVIGEKLEDIELILASFDICVCEVDK</sequence>
<protein>
    <recommendedName>
        <fullName evidence="1">NADH-quinone oxidoreductase subunit D domain-containing protein</fullName>
    </recommendedName>
</protein>
<dbReference type="InterPro" id="IPR022885">
    <property type="entry name" value="NDH1_su_D/H"/>
</dbReference>
<evidence type="ECO:0000259" key="1">
    <source>
        <dbReference type="Pfam" id="PF00346"/>
    </source>
</evidence>
<organism evidence="2">
    <name type="scientific">marine sediment metagenome</name>
    <dbReference type="NCBI Taxonomy" id="412755"/>
    <lineage>
        <taxon>unclassified sequences</taxon>
        <taxon>metagenomes</taxon>
        <taxon>ecological metagenomes</taxon>
    </lineage>
</organism>
<dbReference type="GO" id="GO:0016651">
    <property type="term" value="F:oxidoreductase activity, acting on NAD(P)H"/>
    <property type="evidence" value="ECO:0007669"/>
    <property type="project" value="InterPro"/>
</dbReference>
<dbReference type="PANTHER" id="PTHR11993">
    <property type="entry name" value="NADH-UBIQUINONE OXIDOREDUCTASE 49 KDA SUBUNIT"/>
    <property type="match status" value="1"/>
</dbReference>
<dbReference type="Gene3D" id="1.10.645.10">
    <property type="entry name" value="Cytochrome-c3 Hydrogenase, chain B"/>
    <property type="match status" value="1"/>
</dbReference>
<comment type="caution">
    <text evidence="2">The sequence shown here is derived from an EMBL/GenBank/DDBJ whole genome shotgun (WGS) entry which is preliminary data.</text>
</comment>
<dbReference type="InterPro" id="IPR029014">
    <property type="entry name" value="NiFe-Hase_large"/>
</dbReference>
<dbReference type="AlphaFoldDB" id="X0ZA18"/>
<gene>
    <name evidence="2" type="ORF">S01H4_00990</name>
</gene>
<feature type="non-terminal residue" evidence="2">
    <location>
        <position position="1"/>
    </location>
</feature>
<proteinExistence type="predicted"/>
<dbReference type="GO" id="GO:0048038">
    <property type="term" value="F:quinone binding"/>
    <property type="evidence" value="ECO:0007669"/>
    <property type="project" value="InterPro"/>
</dbReference>
<name>X0ZA18_9ZZZZ</name>
<feature type="domain" description="NADH-quinone oxidoreductase subunit D" evidence="1">
    <location>
        <begin position="14"/>
        <end position="178"/>
    </location>
</feature>